<dbReference type="OrthoDB" id="124442at2759"/>
<dbReference type="GO" id="GO:0003676">
    <property type="term" value="F:nucleic acid binding"/>
    <property type="evidence" value="ECO:0007669"/>
    <property type="project" value="InterPro"/>
</dbReference>
<comment type="caution">
    <text evidence="2">The sequence shown here is derived from an EMBL/GenBank/DDBJ whole genome shotgun (WGS) entry which is preliminary data.</text>
</comment>
<dbReference type="EMBL" id="NBNE01012261">
    <property type="protein sequence ID" value="OWY95961.1"/>
    <property type="molecule type" value="Genomic_DNA"/>
</dbReference>
<accession>A0A225UST0</accession>
<name>A0A225UST0_9STRA</name>
<dbReference type="GO" id="GO:0008270">
    <property type="term" value="F:zinc ion binding"/>
    <property type="evidence" value="ECO:0007669"/>
    <property type="project" value="InterPro"/>
</dbReference>
<dbReference type="SUPFAM" id="SSF57756">
    <property type="entry name" value="Retrovirus zinc finger-like domains"/>
    <property type="match status" value="1"/>
</dbReference>
<proteinExistence type="predicted"/>
<evidence type="ECO:0000256" key="1">
    <source>
        <dbReference type="SAM" id="MobiDB-lite"/>
    </source>
</evidence>
<gene>
    <name evidence="2" type="ORF">PHMEG_00033894</name>
</gene>
<keyword evidence="3" id="KW-1185">Reference proteome</keyword>
<sequence length="142" mass="16079">MGEEVSDREVITALLTGRGDKYESMIESFDSLDDYTLQQVKVKLTSREERMKQAKAVSDAKARRSGNGPPEAGFGTEAQQTTTGQHAFYAQNNRKRKGGSEGGKGQGGQQKRHRRNIQCWNCEKWGHYERAVPQRYFLVDHV</sequence>
<organism evidence="2 3">
    <name type="scientific">Phytophthora megakarya</name>
    <dbReference type="NCBI Taxonomy" id="4795"/>
    <lineage>
        <taxon>Eukaryota</taxon>
        <taxon>Sar</taxon>
        <taxon>Stramenopiles</taxon>
        <taxon>Oomycota</taxon>
        <taxon>Peronosporomycetes</taxon>
        <taxon>Peronosporales</taxon>
        <taxon>Peronosporaceae</taxon>
        <taxon>Phytophthora</taxon>
    </lineage>
</organism>
<reference evidence="3" key="1">
    <citation type="submission" date="2017-03" db="EMBL/GenBank/DDBJ databases">
        <title>Phytopthora megakarya and P. palmivora, two closely related causual agents of cacao black pod achieved similar genome size and gene model numbers by different mechanisms.</title>
        <authorList>
            <person name="Ali S."/>
            <person name="Shao J."/>
            <person name="Larry D.J."/>
            <person name="Kronmiller B."/>
            <person name="Shen D."/>
            <person name="Strem M.D."/>
            <person name="Melnick R.L."/>
            <person name="Guiltinan M.J."/>
            <person name="Tyler B.M."/>
            <person name="Meinhardt L.W."/>
            <person name="Bailey B.A."/>
        </authorList>
    </citation>
    <scope>NUCLEOTIDE SEQUENCE [LARGE SCALE GENOMIC DNA]</scope>
    <source>
        <strain evidence="3">zdho120</strain>
    </source>
</reference>
<dbReference type="Proteomes" id="UP000198211">
    <property type="component" value="Unassembled WGS sequence"/>
</dbReference>
<evidence type="ECO:0000313" key="3">
    <source>
        <dbReference type="Proteomes" id="UP000198211"/>
    </source>
</evidence>
<dbReference type="AlphaFoldDB" id="A0A225UST0"/>
<dbReference type="InterPro" id="IPR036875">
    <property type="entry name" value="Znf_CCHC_sf"/>
</dbReference>
<evidence type="ECO:0000313" key="2">
    <source>
        <dbReference type="EMBL" id="OWY95961.1"/>
    </source>
</evidence>
<evidence type="ECO:0008006" key="4">
    <source>
        <dbReference type="Google" id="ProtNLM"/>
    </source>
</evidence>
<protein>
    <recommendedName>
        <fullName evidence="4">CCHC-type domain-containing protein</fullName>
    </recommendedName>
</protein>
<feature type="compositionally biased region" description="Basic and acidic residues" evidence="1">
    <location>
        <begin position="48"/>
        <end position="62"/>
    </location>
</feature>
<feature type="region of interest" description="Disordered" evidence="1">
    <location>
        <begin position="48"/>
        <end position="114"/>
    </location>
</feature>